<dbReference type="Proteomes" id="UP001215598">
    <property type="component" value="Unassembled WGS sequence"/>
</dbReference>
<organism evidence="1 2">
    <name type="scientific">Mycena metata</name>
    <dbReference type="NCBI Taxonomy" id="1033252"/>
    <lineage>
        <taxon>Eukaryota</taxon>
        <taxon>Fungi</taxon>
        <taxon>Dikarya</taxon>
        <taxon>Basidiomycota</taxon>
        <taxon>Agaricomycotina</taxon>
        <taxon>Agaricomycetes</taxon>
        <taxon>Agaricomycetidae</taxon>
        <taxon>Agaricales</taxon>
        <taxon>Marasmiineae</taxon>
        <taxon>Mycenaceae</taxon>
        <taxon>Mycena</taxon>
    </lineage>
</organism>
<evidence type="ECO:0000313" key="1">
    <source>
        <dbReference type="EMBL" id="KAJ7738420.1"/>
    </source>
</evidence>
<sequence>MGVDPQGVLFRSGVFGCRTFFQIGGSCTFIWDPEQTHQDGQNTMGWSPSTVGKISERASANNLIRPGKPWGELNRQRKQASESTEWCALPYQTQHVKSMGELPKKRAGGWPVLFRRSLKWKMYLPETRPIYFKQGGFGAPTYGTSLSQTGASTSELVPRSVEIRNGYLSVGSMYSSQRFIVNPGSRTIFPRLIYLAAPFGCQKVRLSGARGRKERGGRSGLVYNKAGMRFGGRGSEEFQVSVFNWNFNISGAFPTVNFELKPLGY</sequence>
<evidence type="ECO:0000313" key="2">
    <source>
        <dbReference type="Proteomes" id="UP001215598"/>
    </source>
</evidence>
<gene>
    <name evidence="1" type="ORF">B0H16DRAFT_1465860</name>
</gene>
<protein>
    <submittedName>
        <fullName evidence="1">Uncharacterized protein</fullName>
    </submittedName>
</protein>
<name>A0AAD7IA46_9AGAR</name>
<accession>A0AAD7IA46</accession>
<dbReference type="AlphaFoldDB" id="A0AAD7IA46"/>
<proteinExistence type="predicted"/>
<dbReference type="EMBL" id="JARKIB010000112">
    <property type="protein sequence ID" value="KAJ7738420.1"/>
    <property type="molecule type" value="Genomic_DNA"/>
</dbReference>
<comment type="caution">
    <text evidence="1">The sequence shown here is derived from an EMBL/GenBank/DDBJ whole genome shotgun (WGS) entry which is preliminary data.</text>
</comment>
<reference evidence="1" key="1">
    <citation type="submission" date="2023-03" db="EMBL/GenBank/DDBJ databases">
        <title>Massive genome expansion in bonnet fungi (Mycena s.s.) driven by repeated elements and novel gene families across ecological guilds.</title>
        <authorList>
            <consortium name="Lawrence Berkeley National Laboratory"/>
            <person name="Harder C.B."/>
            <person name="Miyauchi S."/>
            <person name="Viragh M."/>
            <person name="Kuo A."/>
            <person name="Thoen E."/>
            <person name="Andreopoulos B."/>
            <person name="Lu D."/>
            <person name="Skrede I."/>
            <person name="Drula E."/>
            <person name="Henrissat B."/>
            <person name="Morin E."/>
            <person name="Kohler A."/>
            <person name="Barry K."/>
            <person name="LaButti K."/>
            <person name="Morin E."/>
            <person name="Salamov A."/>
            <person name="Lipzen A."/>
            <person name="Mereny Z."/>
            <person name="Hegedus B."/>
            <person name="Baldrian P."/>
            <person name="Stursova M."/>
            <person name="Weitz H."/>
            <person name="Taylor A."/>
            <person name="Grigoriev I.V."/>
            <person name="Nagy L.G."/>
            <person name="Martin F."/>
            <person name="Kauserud H."/>
        </authorList>
    </citation>
    <scope>NUCLEOTIDE SEQUENCE</scope>
    <source>
        <strain evidence="1">CBHHK182m</strain>
    </source>
</reference>
<keyword evidence="2" id="KW-1185">Reference proteome</keyword>